<keyword evidence="2" id="KW-0496">Mitochondrion</keyword>
<organism evidence="2">
    <name type="scientific">Stylonychia lemnae</name>
    <name type="common">Ciliate</name>
    <dbReference type="NCBI Taxonomy" id="5949"/>
    <lineage>
        <taxon>Eukaryota</taxon>
        <taxon>Sar</taxon>
        <taxon>Alveolata</taxon>
        <taxon>Ciliophora</taxon>
        <taxon>Intramacronucleata</taxon>
        <taxon>Spirotrichea</taxon>
        <taxon>Stichotrichia</taxon>
        <taxon>Sporadotrichida</taxon>
        <taxon>Oxytrichidae</taxon>
        <taxon>Stylonychinae</taxon>
        <taxon>Stylonychia</taxon>
    </lineage>
</organism>
<geneLocation type="mitochondrion" evidence="2"/>
<feature type="transmembrane region" description="Helical" evidence="1">
    <location>
        <begin position="176"/>
        <end position="195"/>
    </location>
</feature>
<gene>
    <name evidence="2" type="primary">orf592</name>
</gene>
<sequence length="265" mass="31789">MLDLNNNQVHSTTSQYWAFNFFFFLDIPTTDANLLSNFKYSHKIFFKKNEQKLTSRFQTTQKKFTITYNKNSPEYFLSENEKKFNLLFCKSKIKVNNKQNFPKNIWKKIFFNLKTKNKFDLFALTRIFENFKFKNESENDRNFSFRHGFISNLFNINFLRKEKIYTKLKYSRVPQYDTVSGAAAALFGGFLGFLISEKFGFELVDSGDFYFLFIYLVFTTFLARLVSKLITYEKEGHFFLSFSHFLLFYKNLSIILLNWVKSIYK</sequence>
<proteinExistence type="predicted"/>
<evidence type="ECO:0000313" key="2">
    <source>
        <dbReference type="EMBL" id="ASY95724.1"/>
    </source>
</evidence>
<evidence type="ECO:0000256" key="1">
    <source>
        <dbReference type="SAM" id="Phobius"/>
    </source>
</evidence>
<keyword evidence="1" id="KW-0812">Transmembrane</keyword>
<reference evidence="2" key="1">
    <citation type="submission" date="2016-07" db="EMBL/GenBank/DDBJ databases">
        <title>Mitochondrial genome evolution in stichotrich ciliates.</title>
        <authorList>
            <person name="Chen X."/>
            <person name="Landweber L."/>
        </authorList>
    </citation>
    <scope>NUCLEOTIDE SEQUENCE</scope>
</reference>
<keyword evidence="1" id="KW-0472">Membrane</keyword>
<dbReference type="EMBL" id="KX524144">
    <property type="protein sequence ID" value="ASY95724.1"/>
    <property type="molecule type" value="Genomic_DNA"/>
</dbReference>
<dbReference type="AlphaFoldDB" id="A0A3S6K9R8"/>
<feature type="transmembrane region" description="Helical" evidence="1">
    <location>
        <begin position="238"/>
        <end position="260"/>
    </location>
</feature>
<feature type="transmembrane region" description="Helical" evidence="1">
    <location>
        <begin position="207"/>
        <end position="226"/>
    </location>
</feature>
<keyword evidence="1" id="KW-1133">Transmembrane helix</keyword>
<accession>A0A3S6K9R8</accession>
<name>A0A3S6K9R8_STYLE</name>
<protein>
    <submittedName>
        <fullName evidence="2">Uncharacterized protein</fullName>
    </submittedName>
</protein>